<evidence type="ECO:0000313" key="3">
    <source>
        <dbReference type="Proteomes" id="UP001221757"/>
    </source>
</evidence>
<accession>A0AAD7G3I1</accession>
<dbReference type="EMBL" id="JARKIE010000312">
    <property type="protein sequence ID" value="KAJ7655384.1"/>
    <property type="molecule type" value="Genomic_DNA"/>
</dbReference>
<sequence length="468" mass="50850">MSRPAARPVAPARATSIRKLTNILRPTRRARAQPSLGIPGPDVDGPTPPSSPSLYSLSSDSDSRPKLAGETHRDNFRPLASPTLSTFSASPSEGHGDSFAYGGPGRKANNPFDYAGFDDDRAELTSSPELPSPLVPTPTSQWSALEFTDPTRIVNKGYRTWPELVIANGEGGFINSDTSSLRVGGRWGERAKLQPLSPSEWLGSNVRARKVSLGVGQLSPIESENRSPLLVSASPSSPSTPRPRPVSEIAYSRSGVDLDTLLHSTRSHTITEVPDLDLLTEHRRRPRSASEPRSFLGTPLEGGRHAGTVPSAPTQYIFKVPDTDSGPMSSPSQPPPQSISPPLPKSPFVNRMPEDVYFTAAGRRESRMYISPDAAPDRAPRGHAYSNSEPILPTESNNDFSPPARYATWKGSKQGEPSGRPFEDSILRETPPSSDGESTPVLRKEESWSGEWNRDDIQDVIRELRSLK</sequence>
<comment type="caution">
    <text evidence="2">The sequence shown here is derived from an EMBL/GenBank/DDBJ whole genome shotgun (WGS) entry which is preliminary data.</text>
</comment>
<gene>
    <name evidence="2" type="ORF">B0H17DRAFT_378063</name>
</gene>
<dbReference type="Proteomes" id="UP001221757">
    <property type="component" value="Unassembled WGS sequence"/>
</dbReference>
<reference evidence="2" key="1">
    <citation type="submission" date="2023-03" db="EMBL/GenBank/DDBJ databases">
        <title>Massive genome expansion in bonnet fungi (Mycena s.s.) driven by repeated elements and novel gene families across ecological guilds.</title>
        <authorList>
            <consortium name="Lawrence Berkeley National Laboratory"/>
            <person name="Harder C.B."/>
            <person name="Miyauchi S."/>
            <person name="Viragh M."/>
            <person name="Kuo A."/>
            <person name="Thoen E."/>
            <person name="Andreopoulos B."/>
            <person name="Lu D."/>
            <person name="Skrede I."/>
            <person name="Drula E."/>
            <person name="Henrissat B."/>
            <person name="Morin E."/>
            <person name="Kohler A."/>
            <person name="Barry K."/>
            <person name="LaButti K."/>
            <person name="Morin E."/>
            <person name="Salamov A."/>
            <person name="Lipzen A."/>
            <person name="Mereny Z."/>
            <person name="Hegedus B."/>
            <person name="Baldrian P."/>
            <person name="Stursova M."/>
            <person name="Weitz H."/>
            <person name="Taylor A."/>
            <person name="Grigoriev I.V."/>
            <person name="Nagy L.G."/>
            <person name="Martin F."/>
            <person name="Kauserud H."/>
        </authorList>
    </citation>
    <scope>NUCLEOTIDE SEQUENCE</scope>
    <source>
        <strain evidence="2">CBHHK067</strain>
    </source>
</reference>
<feature type="region of interest" description="Disordered" evidence="1">
    <location>
        <begin position="226"/>
        <end position="247"/>
    </location>
</feature>
<name>A0AAD7G3I1_MYCRO</name>
<feature type="region of interest" description="Disordered" evidence="1">
    <location>
        <begin position="1"/>
        <end position="141"/>
    </location>
</feature>
<feature type="compositionally biased region" description="Basic and acidic residues" evidence="1">
    <location>
        <begin position="442"/>
        <end position="455"/>
    </location>
</feature>
<feature type="compositionally biased region" description="Polar residues" evidence="1">
    <location>
        <begin position="385"/>
        <end position="400"/>
    </location>
</feature>
<feature type="compositionally biased region" description="Low complexity" evidence="1">
    <location>
        <begin position="227"/>
        <end position="237"/>
    </location>
</feature>
<proteinExistence type="predicted"/>
<feature type="region of interest" description="Disordered" evidence="1">
    <location>
        <begin position="365"/>
        <end position="455"/>
    </location>
</feature>
<feature type="compositionally biased region" description="Low complexity" evidence="1">
    <location>
        <begin position="1"/>
        <end position="14"/>
    </location>
</feature>
<feature type="region of interest" description="Disordered" evidence="1">
    <location>
        <begin position="277"/>
        <end position="351"/>
    </location>
</feature>
<evidence type="ECO:0000256" key="1">
    <source>
        <dbReference type="SAM" id="MobiDB-lite"/>
    </source>
</evidence>
<dbReference type="AlphaFoldDB" id="A0AAD7G3I1"/>
<protein>
    <submittedName>
        <fullName evidence="2">Uncharacterized protein</fullName>
    </submittedName>
</protein>
<feature type="compositionally biased region" description="Basic and acidic residues" evidence="1">
    <location>
        <begin position="61"/>
        <end position="76"/>
    </location>
</feature>
<keyword evidence="3" id="KW-1185">Reference proteome</keyword>
<organism evidence="2 3">
    <name type="scientific">Mycena rosella</name>
    <name type="common">Pink bonnet</name>
    <name type="synonym">Agaricus rosellus</name>
    <dbReference type="NCBI Taxonomy" id="1033263"/>
    <lineage>
        <taxon>Eukaryota</taxon>
        <taxon>Fungi</taxon>
        <taxon>Dikarya</taxon>
        <taxon>Basidiomycota</taxon>
        <taxon>Agaricomycotina</taxon>
        <taxon>Agaricomycetes</taxon>
        <taxon>Agaricomycetidae</taxon>
        <taxon>Agaricales</taxon>
        <taxon>Marasmiineae</taxon>
        <taxon>Mycenaceae</taxon>
        <taxon>Mycena</taxon>
    </lineage>
</organism>
<feature type="compositionally biased region" description="Pro residues" evidence="1">
    <location>
        <begin position="332"/>
        <end position="345"/>
    </location>
</feature>
<feature type="compositionally biased region" description="Polar residues" evidence="1">
    <location>
        <begin position="82"/>
        <end position="91"/>
    </location>
</feature>
<evidence type="ECO:0000313" key="2">
    <source>
        <dbReference type="EMBL" id="KAJ7655384.1"/>
    </source>
</evidence>